<feature type="compositionally biased region" description="Basic and acidic residues" evidence="1">
    <location>
        <begin position="263"/>
        <end position="281"/>
    </location>
</feature>
<evidence type="ECO:0000313" key="3">
    <source>
        <dbReference type="Proteomes" id="UP000689129"/>
    </source>
</evidence>
<accession>A0A8I2ZN56</accession>
<organism evidence="2 3">
    <name type="scientific">Verticillium longisporum</name>
    <name type="common">Verticillium dahliae var. longisporum</name>
    <dbReference type="NCBI Taxonomy" id="100787"/>
    <lineage>
        <taxon>Eukaryota</taxon>
        <taxon>Fungi</taxon>
        <taxon>Dikarya</taxon>
        <taxon>Ascomycota</taxon>
        <taxon>Pezizomycotina</taxon>
        <taxon>Sordariomycetes</taxon>
        <taxon>Hypocreomycetidae</taxon>
        <taxon>Glomerellales</taxon>
        <taxon>Plectosphaerellaceae</taxon>
        <taxon>Verticillium</taxon>
    </lineage>
</organism>
<reference evidence="2" key="1">
    <citation type="journal article" date="2021" name="Mol. Plant Pathol.">
        <title>A 20-kb lineage-specific genomic region tames virulence in pathogenic amphidiploid Verticillium longisporum.</title>
        <authorList>
            <person name="Harting R."/>
            <person name="Starke J."/>
            <person name="Kusch H."/>
            <person name="Poggeler S."/>
            <person name="Maurus I."/>
            <person name="Schluter R."/>
            <person name="Landesfeind M."/>
            <person name="Bulla I."/>
            <person name="Nowrousian M."/>
            <person name="de Jonge R."/>
            <person name="Stahlhut G."/>
            <person name="Hoff K.J."/>
            <person name="Asshauer K.P."/>
            <person name="Thurmer A."/>
            <person name="Stanke M."/>
            <person name="Daniel R."/>
            <person name="Morgenstern B."/>
            <person name="Thomma B.P.H.J."/>
            <person name="Kronstad J.W."/>
            <person name="Braus-Stromeyer S.A."/>
            <person name="Braus G.H."/>
        </authorList>
    </citation>
    <scope>NUCLEOTIDE SEQUENCE</scope>
    <source>
        <strain evidence="2">Vl32</strain>
    </source>
</reference>
<dbReference type="EMBL" id="JAEMWZ010000137">
    <property type="protein sequence ID" value="KAG7134440.1"/>
    <property type="molecule type" value="Genomic_DNA"/>
</dbReference>
<dbReference type="Proteomes" id="UP000689129">
    <property type="component" value="Unassembled WGS sequence"/>
</dbReference>
<name>A0A8I2ZN56_VERLO</name>
<comment type="caution">
    <text evidence="2">The sequence shown here is derived from an EMBL/GenBank/DDBJ whole genome shotgun (WGS) entry which is preliminary data.</text>
</comment>
<proteinExistence type="predicted"/>
<evidence type="ECO:0000313" key="2">
    <source>
        <dbReference type="EMBL" id="KAG7134440.1"/>
    </source>
</evidence>
<sequence>MATKLPIEQQSPAGCPPAQELPPMHSTGGLRRSLLRRSLTGYTESNDKFSPVPVFEAQWGTRPTKIVVGYWKASNAPNERDRHAVVGVLGINDMFRVKVVRETRDGRYVSGNFPVGAGALWIRWHEMEPEPHLKDLNQNEVKEYVRARQYPVDRGETETQKVQNETHAVIIAQQRVMHGVKMVSPPEITLNGANGTHGRLDEVKAGPDDSDFNDAYVDSKQEMKTVINGQELSINRRRPDAPNGRHSLPNVESRQSSKAPIAARKEINTQDPRETERLKQAETRRPQFALEREVANTNNANLGKPMQHGSQLPQMVNNSCGRASLGHSFYSHDDLQCLERVWQMQEE</sequence>
<dbReference type="OrthoDB" id="5235778at2759"/>
<protein>
    <submittedName>
        <fullName evidence="2">Uncharacterized protein</fullName>
    </submittedName>
</protein>
<feature type="region of interest" description="Disordered" evidence="1">
    <location>
        <begin position="230"/>
        <end position="281"/>
    </location>
</feature>
<evidence type="ECO:0000256" key="1">
    <source>
        <dbReference type="SAM" id="MobiDB-lite"/>
    </source>
</evidence>
<gene>
    <name evidence="2" type="ORF">HYQ45_007583</name>
</gene>
<feature type="region of interest" description="Disordered" evidence="1">
    <location>
        <begin position="1"/>
        <end position="29"/>
    </location>
</feature>
<dbReference type="AlphaFoldDB" id="A0A8I2ZN56"/>